<dbReference type="PROSITE" id="PS50112">
    <property type="entry name" value="PAS"/>
    <property type="match status" value="1"/>
</dbReference>
<evidence type="ECO:0000256" key="6">
    <source>
        <dbReference type="ARBA" id="ARBA00023170"/>
    </source>
</evidence>
<keyword evidence="4" id="KW-0288">FMN</keyword>
<dbReference type="GO" id="GO:0005634">
    <property type="term" value="C:nucleus"/>
    <property type="evidence" value="ECO:0007669"/>
    <property type="project" value="TreeGrafter"/>
</dbReference>
<evidence type="ECO:0000256" key="1">
    <source>
        <dbReference type="ARBA" id="ARBA00022543"/>
    </source>
</evidence>
<keyword evidence="3" id="KW-0285">Flavoprotein</keyword>
<keyword evidence="5" id="KW-0157">Chromophore</keyword>
<evidence type="ECO:0000256" key="4">
    <source>
        <dbReference type="ARBA" id="ARBA00022643"/>
    </source>
</evidence>
<evidence type="ECO:0000259" key="7">
    <source>
        <dbReference type="PROSITE" id="PS50112"/>
    </source>
</evidence>
<dbReference type="InterPro" id="IPR035965">
    <property type="entry name" value="PAS-like_dom_sf"/>
</dbReference>
<keyword evidence="1" id="KW-0600">Photoreceptor protein</keyword>
<evidence type="ECO:0000256" key="2">
    <source>
        <dbReference type="ARBA" id="ARBA00022606"/>
    </source>
</evidence>
<keyword evidence="6" id="KW-0675">Receptor</keyword>
<dbReference type="EMBL" id="KU701542">
    <property type="protein sequence ID" value="AML79130.1"/>
    <property type="molecule type" value="mRNA"/>
</dbReference>
<dbReference type="CDD" id="cd00130">
    <property type="entry name" value="PAS"/>
    <property type="match status" value="1"/>
</dbReference>
<proteinExistence type="evidence at transcript level"/>
<keyword evidence="2" id="KW-0716">Sensory transduction</keyword>
<feature type="domain" description="PAS" evidence="7">
    <location>
        <begin position="18"/>
        <end position="40"/>
    </location>
</feature>
<dbReference type="PANTHER" id="PTHR47429:SF2">
    <property type="entry name" value="PROTEIN TWIN LOV 1"/>
    <property type="match status" value="1"/>
</dbReference>
<dbReference type="NCBIfam" id="TIGR00229">
    <property type="entry name" value="sensory_box"/>
    <property type="match status" value="1"/>
</dbReference>
<dbReference type="Pfam" id="PF13426">
    <property type="entry name" value="PAS_9"/>
    <property type="match status" value="1"/>
</dbReference>
<accession>A0A126X3Y4</accession>
<name>A0A126X3Y4_9LAMI</name>
<dbReference type="InterPro" id="IPR000014">
    <property type="entry name" value="PAS"/>
</dbReference>
<dbReference type="PANTHER" id="PTHR47429">
    <property type="entry name" value="PROTEIN TWIN LOV 1"/>
    <property type="match status" value="1"/>
</dbReference>
<organism evidence="8">
    <name type="scientific">Strobilanthes dyeriana</name>
    <dbReference type="NCBI Taxonomy" id="34267"/>
    <lineage>
        <taxon>Eukaryota</taxon>
        <taxon>Viridiplantae</taxon>
        <taxon>Streptophyta</taxon>
        <taxon>Embryophyta</taxon>
        <taxon>Tracheophyta</taxon>
        <taxon>Spermatophyta</taxon>
        <taxon>Magnoliopsida</taxon>
        <taxon>eudicotyledons</taxon>
        <taxon>Gunneridae</taxon>
        <taxon>Pentapetalae</taxon>
        <taxon>asterids</taxon>
        <taxon>lamiids</taxon>
        <taxon>Lamiales</taxon>
        <taxon>Acanthaceae</taxon>
        <taxon>Acanthoideae</taxon>
        <taxon>Ruellieae</taxon>
        <taxon>Strobilanthinae</taxon>
        <taxon>Strobilanthes</taxon>
    </lineage>
</organism>
<evidence type="ECO:0000256" key="5">
    <source>
        <dbReference type="ARBA" id="ARBA00022991"/>
    </source>
</evidence>
<dbReference type="GO" id="GO:0009881">
    <property type="term" value="F:photoreceptor activity"/>
    <property type="evidence" value="ECO:0007669"/>
    <property type="project" value="UniProtKB-KW"/>
</dbReference>
<protein>
    <submittedName>
        <fullName evidence="8">Putative LOV domain-containing protein</fullName>
    </submittedName>
</protein>
<sequence>MGNTVRCRADAQLPDMPIVYASDAFLKLTGYARHEVLGQNCRFLSGIETDPSTQYVIKESIQARQACTIRILNYRKDKTSFWNFLHISPVRNGSGKVAFFVEIQIDDRSKNQEMCDLSPEMRQLSVVGFVKVALRSLSMKSNHLNCMRL</sequence>
<evidence type="ECO:0000256" key="3">
    <source>
        <dbReference type="ARBA" id="ARBA00022630"/>
    </source>
</evidence>
<dbReference type="Gene3D" id="3.30.450.20">
    <property type="entry name" value="PAS domain"/>
    <property type="match status" value="1"/>
</dbReference>
<dbReference type="SUPFAM" id="SSF55785">
    <property type="entry name" value="PYP-like sensor domain (PAS domain)"/>
    <property type="match status" value="1"/>
</dbReference>
<dbReference type="AlphaFoldDB" id="A0A126X3Y4"/>
<reference evidence="8" key="1">
    <citation type="journal article" date="2016" name="Proc. Natl. Acad. Sci. U.S.A.">
        <title>Functional and topological diversity of LOV domain photoreceptors.</title>
        <authorList>
            <person name="Glantz S.T."/>
            <person name="Carpenter E.J."/>
            <person name="Melkonian M."/>
            <person name="Gardner K.H."/>
            <person name="Boyden E.S."/>
            <person name="Wong G.K."/>
            <person name="Chow B.Y."/>
        </authorList>
    </citation>
    <scope>NUCLEOTIDE SEQUENCE</scope>
    <source>
        <strain evidence="8">WEAC_2080184</strain>
    </source>
</reference>
<evidence type="ECO:0000313" key="8">
    <source>
        <dbReference type="EMBL" id="AML79130.1"/>
    </source>
</evidence>